<name>A0A9P6UJQ6_9FUNG</name>
<dbReference type="AlphaFoldDB" id="A0A9P6UJQ6"/>
<feature type="signal peptide" evidence="3">
    <location>
        <begin position="1"/>
        <end position="20"/>
    </location>
</feature>
<evidence type="ECO:0000313" key="4">
    <source>
        <dbReference type="EMBL" id="KAG0305510.1"/>
    </source>
</evidence>
<dbReference type="PANTHER" id="PTHR11240:SF22">
    <property type="entry name" value="RIBONUCLEASE T2"/>
    <property type="match status" value="1"/>
</dbReference>
<comment type="caution">
    <text evidence="4">The sequence shown here is derived from an EMBL/GenBank/DDBJ whole genome shotgun (WGS) entry which is preliminary data.</text>
</comment>
<dbReference type="InterPro" id="IPR001568">
    <property type="entry name" value="RNase_T2-like"/>
</dbReference>
<evidence type="ECO:0000256" key="1">
    <source>
        <dbReference type="ARBA" id="ARBA00007469"/>
    </source>
</evidence>
<dbReference type="PANTHER" id="PTHR11240">
    <property type="entry name" value="RIBONUCLEASE T2"/>
    <property type="match status" value="1"/>
</dbReference>
<sequence>MKFSTIDAFVAIAVVSAVSALPLHDSALDPLATCPANVLSCSPASRNVNSCCVPTYGLVVLTQQWYPGLGPPNEYTMRGLYPDTCSGGHGPSGGCDRNRIYDDVESRLQSYPGTPSSFINDMNTYWPSFTRDNNKIWSLEWSKHGTCVSTLDPSCIANYVQDEEVYTYFSTALALRSEYNIYQALADRNIYPGSYPNVSSIHAAITEKFGSDAEIICYMNGTLREVWLHFNVRNADQYELTDPQSTGSCSDFVSISYPTKF</sequence>
<dbReference type="Gene3D" id="3.90.730.10">
    <property type="entry name" value="Ribonuclease T2-like"/>
    <property type="match status" value="1"/>
</dbReference>
<dbReference type="GO" id="GO:0033897">
    <property type="term" value="F:ribonuclease T2 activity"/>
    <property type="evidence" value="ECO:0007669"/>
    <property type="project" value="InterPro"/>
</dbReference>
<evidence type="ECO:0000313" key="5">
    <source>
        <dbReference type="Proteomes" id="UP000738325"/>
    </source>
</evidence>
<gene>
    <name evidence="4" type="primary">RNY1_1</name>
    <name evidence="4" type="ORF">BGZ99_002049</name>
</gene>
<keyword evidence="5" id="KW-1185">Reference proteome</keyword>
<accession>A0A9P6UJQ6</accession>
<protein>
    <submittedName>
        <fullName evidence="4">Ribonuclease T2-like</fullName>
    </submittedName>
</protein>
<dbReference type="GO" id="GO:0003723">
    <property type="term" value="F:RNA binding"/>
    <property type="evidence" value="ECO:0007669"/>
    <property type="project" value="InterPro"/>
</dbReference>
<reference evidence="4" key="1">
    <citation type="journal article" date="2020" name="Fungal Divers.">
        <title>Resolving the Mortierellaceae phylogeny through synthesis of multi-gene phylogenetics and phylogenomics.</title>
        <authorList>
            <person name="Vandepol N."/>
            <person name="Liber J."/>
            <person name="Desiro A."/>
            <person name="Na H."/>
            <person name="Kennedy M."/>
            <person name="Barry K."/>
            <person name="Grigoriev I.V."/>
            <person name="Miller A.N."/>
            <person name="O'Donnell K."/>
            <person name="Stajich J.E."/>
            <person name="Bonito G."/>
        </authorList>
    </citation>
    <scope>NUCLEOTIDE SEQUENCE</scope>
    <source>
        <strain evidence="4">REB-010B</strain>
    </source>
</reference>
<dbReference type="SUPFAM" id="SSF55895">
    <property type="entry name" value="Ribonuclease Rh-like"/>
    <property type="match status" value="1"/>
</dbReference>
<feature type="chain" id="PRO_5040314861" evidence="3">
    <location>
        <begin position="21"/>
        <end position="261"/>
    </location>
</feature>
<proteinExistence type="inferred from homology"/>
<evidence type="ECO:0000256" key="3">
    <source>
        <dbReference type="SAM" id="SignalP"/>
    </source>
</evidence>
<dbReference type="EMBL" id="JAAAIP010001576">
    <property type="protein sequence ID" value="KAG0305510.1"/>
    <property type="molecule type" value="Genomic_DNA"/>
</dbReference>
<dbReference type="GO" id="GO:0005576">
    <property type="term" value="C:extracellular region"/>
    <property type="evidence" value="ECO:0007669"/>
    <property type="project" value="TreeGrafter"/>
</dbReference>
<keyword evidence="3" id="KW-0732">Signal</keyword>
<evidence type="ECO:0000256" key="2">
    <source>
        <dbReference type="RuleBase" id="RU004328"/>
    </source>
</evidence>
<dbReference type="Proteomes" id="UP000738325">
    <property type="component" value="Unassembled WGS sequence"/>
</dbReference>
<dbReference type="OrthoDB" id="435754at2759"/>
<comment type="similarity">
    <text evidence="1 2">Belongs to the RNase T2 family.</text>
</comment>
<organism evidence="4 5">
    <name type="scientific">Dissophora globulifera</name>
    <dbReference type="NCBI Taxonomy" id="979702"/>
    <lineage>
        <taxon>Eukaryota</taxon>
        <taxon>Fungi</taxon>
        <taxon>Fungi incertae sedis</taxon>
        <taxon>Mucoromycota</taxon>
        <taxon>Mortierellomycotina</taxon>
        <taxon>Mortierellomycetes</taxon>
        <taxon>Mortierellales</taxon>
        <taxon>Mortierellaceae</taxon>
        <taxon>Dissophora</taxon>
    </lineage>
</organism>
<dbReference type="Pfam" id="PF00445">
    <property type="entry name" value="Ribonuclease_T2"/>
    <property type="match status" value="1"/>
</dbReference>
<dbReference type="GO" id="GO:0006401">
    <property type="term" value="P:RNA catabolic process"/>
    <property type="evidence" value="ECO:0007669"/>
    <property type="project" value="TreeGrafter"/>
</dbReference>
<dbReference type="InterPro" id="IPR036430">
    <property type="entry name" value="RNase_T2-like_sf"/>
</dbReference>